<dbReference type="EMBL" id="JBHSQH010000001">
    <property type="protein sequence ID" value="MFC5970463.1"/>
    <property type="molecule type" value="Genomic_DNA"/>
</dbReference>
<accession>A0ABD5RJD2</accession>
<dbReference type="InterPro" id="IPR045396">
    <property type="entry name" value="DUF6517"/>
</dbReference>
<proteinExistence type="predicted"/>
<dbReference type="RefSeq" id="WP_247419642.1">
    <property type="nucleotide sequence ID" value="NZ_JALLGW010000002.1"/>
</dbReference>
<name>A0ABD5RJD2_9EURY</name>
<gene>
    <name evidence="1" type="ORF">ACFPYI_03890</name>
</gene>
<reference evidence="1 2" key="1">
    <citation type="journal article" date="2019" name="Int. J. Syst. Evol. Microbiol.">
        <title>The Global Catalogue of Microorganisms (GCM) 10K type strain sequencing project: providing services to taxonomists for standard genome sequencing and annotation.</title>
        <authorList>
            <consortium name="The Broad Institute Genomics Platform"/>
            <consortium name="The Broad Institute Genome Sequencing Center for Infectious Disease"/>
            <person name="Wu L."/>
            <person name="Ma J."/>
        </authorList>
    </citation>
    <scope>NUCLEOTIDE SEQUENCE [LARGE SCALE GENOMIC DNA]</scope>
    <source>
        <strain evidence="1 2">CGMCC 1.12543</strain>
    </source>
</reference>
<protein>
    <submittedName>
        <fullName evidence="1">Uncharacterized protein</fullName>
    </submittedName>
</protein>
<dbReference type="Pfam" id="PF20127">
    <property type="entry name" value="DUF6517"/>
    <property type="match status" value="1"/>
</dbReference>
<keyword evidence="2" id="KW-1185">Reference proteome</keyword>
<dbReference type="Proteomes" id="UP001596099">
    <property type="component" value="Unassembled WGS sequence"/>
</dbReference>
<sequence>MAPDSLRPPEVPERLLSAGNWSPLESRAETLATLPAARVEGATQVYEDESLRERVGAATGVDRTWRFVFATRVVFSPPLAPGIGTAMVRPMVSSEAHRAFLDDLGERGFVDVARDRNERIRTSAGDRVRLQSYRGRLPVEDERALAVEGWLGVWSTDGEFRIAGGAYPTDLRELVGEGVEVPTPQASRDDLVRFVRAVS</sequence>
<comment type="caution">
    <text evidence="1">The sequence shown here is derived from an EMBL/GenBank/DDBJ whole genome shotgun (WGS) entry which is preliminary data.</text>
</comment>
<evidence type="ECO:0000313" key="1">
    <source>
        <dbReference type="EMBL" id="MFC5970463.1"/>
    </source>
</evidence>
<evidence type="ECO:0000313" key="2">
    <source>
        <dbReference type="Proteomes" id="UP001596099"/>
    </source>
</evidence>
<dbReference type="AlphaFoldDB" id="A0ABD5RJD2"/>
<organism evidence="1 2">
    <name type="scientific">Halomarina salina</name>
    <dbReference type="NCBI Taxonomy" id="1872699"/>
    <lineage>
        <taxon>Archaea</taxon>
        <taxon>Methanobacteriati</taxon>
        <taxon>Methanobacteriota</taxon>
        <taxon>Stenosarchaea group</taxon>
        <taxon>Halobacteria</taxon>
        <taxon>Halobacteriales</taxon>
        <taxon>Natronomonadaceae</taxon>
        <taxon>Halomarina</taxon>
    </lineage>
</organism>